<dbReference type="Proteomes" id="UP000195569">
    <property type="component" value="Unassembled WGS sequence"/>
</dbReference>
<name>A0A1N7SWC4_9BURK</name>
<proteinExistence type="predicted"/>
<dbReference type="AlphaFoldDB" id="A0A1N7SWC4"/>
<reference evidence="1" key="1">
    <citation type="submission" date="2016-12" db="EMBL/GenBank/DDBJ databases">
        <authorList>
            <person name="Moulin L."/>
        </authorList>
    </citation>
    <scope>NUCLEOTIDE SEQUENCE [LARGE SCALE GENOMIC DNA]</scope>
    <source>
        <strain evidence="1">STM 7183</strain>
    </source>
</reference>
<evidence type="ECO:0000313" key="2">
    <source>
        <dbReference type="Proteomes" id="UP000195569"/>
    </source>
</evidence>
<dbReference type="OrthoDB" id="7865574at2"/>
<keyword evidence="2" id="KW-1185">Reference proteome</keyword>
<evidence type="ECO:0000313" key="1">
    <source>
        <dbReference type="EMBL" id="SIT51789.1"/>
    </source>
</evidence>
<comment type="caution">
    <text evidence="1">The sequence shown here is derived from an EMBL/GenBank/DDBJ whole genome shotgun (WGS) entry which is preliminary data.</text>
</comment>
<protein>
    <submittedName>
        <fullName evidence="1">Uncharacterized protein</fullName>
    </submittedName>
</protein>
<dbReference type="RefSeq" id="WP_087740174.1">
    <property type="nucleotide sequence ID" value="NZ_CYGY02000141.1"/>
</dbReference>
<sequence>MDLREFVKASLVEVIAGIRDAQDTEFGAYVVPRSDGGHKYAPNDRFSESARLKSTIVDFDIALTVEDSSSVEAGGGIKVWGAGANVKGDKASRDAAVSRIQFAIPLLLPESEKEWYVERKKETGAG</sequence>
<gene>
    <name evidence="1" type="ORF">BN2476_1410002</name>
</gene>
<dbReference type="EMBL" id="CYGY02000141">
    <property type="protein sequence ID" value="SIT51789.1"/>
    <property type="molecule type" value="Genomic_DNA"/>
</dbReference>
<organism evidence="1 2">
    <name type="scientific">Paraburkholderia piptadeniae</name>
    <dbReference type="NCBI Taxonomy" id="1701573"/>
    <lineage>
        <taxon>Bacteria</taxon>
        <taxon>Pseudomonadati</taxon>
        <taxon>Pseudomonadota</taxon>
        <taxon>Betaproteobacteria</taxon>
        <taxon>Burkholderiales</taxon>
        <taxon>Burkholderiaceae</taxon>
        <taxon>Paraburkholderia</taxon>
    </lineage>
</organism>
<accession>A0A1N7SWC4</accession>